<dbReference type="PATRIC" id="fig|1029756.8.peg.2467"/>
<dbReference type="STRING" id="1029756.W911_11885"/>
<organism evidence="2 3">
    <name type="scientific">Hyphomicrobium nitrativorans NL23</name>
    <dbReference type="NCBI Taxonomy" id="1029756"/>
    <lineage>
        <taxon>Bacteria</taxon>
        <taxon>Pseudomonadati</taxon>
        <taxon>Pseudomonadota</taxon>
        <taxon>Alphaproteobacteria</taxon>
        <taxon>Hyphomicrobiales</taxon>
        <taxon>Hyphomicrobiaceae</taxon>
        <taxon>Hyphomicrobium</taxon>
    </lineage>
</organism>
<reference evidence="2 3" key="1">
    <citation type="journal article" date="2014" name="Genome Announc.">
        <title>Complete Genome Sequence of Hyphomicrobium nitrativorans Strain NL23, a Denitrifying Bacterium Isolated from Biofilm of a Methanol-Fed Denitrification System Treating Seawater at the Montreal Biodome.</title>
        <authorList>
            <person name="Martineau C."/>
            <person name="Villeneuve C."/>
            <person name="Mauffrey F."/>
            <person name="Villemur R."/>
        </authorList>
    </citation>
    <scope>NUCLEOTIDE SEQUENCE [LARGE SCALE GENOMIC DNA]</scope>
    <source>
        <strain evidence="2">NL23</strain>
    </source>
</reference>
<dbReference type="AlphaFoldDB" id="V5SEM1"/>
<gene>
    <name evidence="2" type="ORF">W911_11885</name>
</gene>
<protein>
    <submittedName>
        <fullName evidence="2">Signal peptide protein</fullName>
    </submittedName>
</protein>
<evidence type="ECO:0000313" key="2">
    <source>
        <dbReference type="EMBL" id="AHB48947.1"/>
    </source>
</evidence>
<keyword evidence="1" id="KW-0732">Signal</keyword>
<evidence type="ECO:0000313" key="3">
    <source>
        <dbReference type="Proteomes" id="UP000018542"/>
    </source>
</evidence>
<proteinExistence type="predicted"/>
<accession>V5SEM1</accession>
<evidence type="ECO:0000256" key="1">
    <source>
        <dbReference type="SAM" id="SignalP"/>
    </source>
</evidence>
<feature type="signal peptide" evidence="1">
    <location>
        <begin position="1"/>
        <end position="17"/>
    </location>
</feature>
<sequence>MAACIVGLAMLSGAVPAGTAASHNDTARVLAGLAPSAGSPLESLSQQAAWQSHAKYFDRAWTDLEQRQLGKIRAWSMRYVEERRPVVFYMFSGPDFLYADTFFEGADTYVLSGLEPVGPVPDLAGLTPRQLGQELRGLQGSLNSVLSFSFFITKKMKTQLSAGRLTGTLPLLYTFLARSGKTVKNTTLVSLRPDGTVTALQGPIENGHSAGVRITFSKTSAVAGARDQTLYYFNTDLSNRGLKSSGFLTFCKGLGEGDGLVKSASYLLHSDNFTDIRTFLLEHTTTLVQDDSGVPLRFFDAGTWRLKPFGRYLKPLGIFPRAYQRDMQDLYAKGPTEPLDFGIGYRWRPKESNLMLAVRRPALRADAAP</sequence>
<dbReference type="KEGG" id="hni:W911_11885"/>
<dbReference type="OrthoDB" id="977906at2"/>
<dbReference type="EMBL" id="CP006912">
    <property type="protein sequence ID" value="AHB48947.1"/>
    <property type="molecule type" value="Genomic_DNA"/>
</dbReference>
<feature type="chain" id="PRO_5004740643" evidence="1">
    <location>
        <begin position="18"/>
        <end position="369"/>
    </location>
</feature>
<dbReference type="HOGENOM" id="CLU_058830_0_0_5"/>
<name>V5SEM1_9HYPH</name>
<dbReference type="Proteomes" id="UP000018542">
    <property type="component" value="Chromosome"/>
</dbReference>
<keyword evidence="3" id="KW-1185">Reference proteome</keyword>